<protein>
    <submittedName>
        <fullName evidence="1">Uncharacterized protein</fullName>
    </submittedName>
</protein>
<organism evidence="1 2">
    <name type="scientific">Gottfriedia endophytica</name>
    <dbReference type="NCBI Taxonomy" id="2820819"/>
    <lineage>
        <taxon>Bacteria</taxon>
        <taxon>Bacillati</taxon>
        <taxon>Bacillota</taxon>
        <taxon>Bacilli</taxon>
        <taxon>Bacillales</taxon>
        <taxon>Bacillaceae</taxon>
        <taxon>Gottfriedia</taxon>
    </lineage>
</organism>
<sequence>MGYEEYKQLLIDMVGKENINDDTNVLLVIQRLSTFENEIKENPFIS</sequence>
<dbReference type="EMBL" id="JAGIYQ010000005">
    <property type="protein sequence ID" value="MBP0725570.1"/>
    <property type="molecule type" value="Genomic_DNA"/>
</dbReference>
<evidence type="ECO:0000313" key="1">
    <source>
        <dbReference type="EMBL" id="MBP0725570.1"/>
    </source>
</evidence>
<gene>
    <name evidence="1" type="ORF">J5Y03_10255</name>
</gene>
<accession>A0A940SJ14</accession>
<evidence type="ECO:0000313" key="2">
    <source>
        <dbReference type="Proteomes" id="UP000682134"/>
    </source>
</evidence>
<reference evidence="1" key="1">
    <citation type="submission" date="2021-04" db="EMBL/GenBank/DDBJ databases">
        <title>Genome seq and assembly of Bacillus sp.</title>
        <authorList>
            <person name="Chhetri G."/>
        </authorList>
    </citation>
    <scope>NUCLEOTIDE SEQUENCE</scope>
    <source>
        <strain evidence="1">RG28</strain>
    </source>
</reference>
<dbReference type="RefSeq" id="WP_209405244.1">
    <property type="nucleotide sequence ID" value="NZ_JAGIYQ010000005.1"/>
</dbReference>
<proteinExistence type="predicted"/>
<dbReference type="AlphaFoldDB" id="A0A940SJ14"/>
<comment type="caution">
    <text evidence="1">The sequence shown here is derived from an EMBL/GenBank/DDBJ whole genome shotgun (WGS) entry which is preliminary data.</text>
</comment>
<keyword evidence="2" id="KW-1185">Reference proteome</keyword>
<dbReference type="Proteomes" id="UP000682134">
    <property type="component" value="Unassembled WGS sequence"/>
</dbReference>
<name>A0A940SJ14_9BACI</name>